<dbReference type="Pfam" id="PF22943">
    <property type="entry name" value="HTH_68"/>
    <property type="match status" value="1"/>
</dbReference>
<dbReference type="GeneID" id="63719980"/>
<feature type="domain" description="Helix-turn-helix" evidence="2">
    <location>
        <begin position="171"/>
        <end position="210"/>
    </location>
</feature>
<evidence type="ECO:0000313" key="4">
    <source>
        <dbReference type="Proteomes" id="UP000076580"/>
    </source>
</evidence>
<organism evidence="3 4">
    <name type="scientific">Drechmeria coniospora</name>
    <name type="common">Nematophagous fungus</name>
    <name type="synonym">Meria coniospora</name>
    <dbReference type="NCBI Taxonomy" id="98403"/>
    <lineage>
        <taxon>Eukaryota</taxon>
        <taxon>Fungi</taxon>
        <taxon>Dikarya</taxon>
        <taxon>Ascomycota</taxon>
        <taxon>Pezizomycotina</taxon>
        <taxon>Sordariomycetes</taxon>
        <taxon>Hypocreomycetidae</taxon>
        <taxon>Hypocreales</taxon>
        <taxon>Ophiocordycipitaceae</taxon>
        <taxon>Drechmeria</taxon>
    </lineage>
</organism>
<accession>A0A151GE54</accession>
<gene>
    <name evidence="3" type="ORF">DCS_07337</name>
</gene>
<dbReference type="Proteomes" id="UP000076580">
    <property type="component" value="Chromosome 03"/>
</dbReference>
<dbReference type="STRING" id="98403.A0A151GE54"/>
<dbReference type="InterPro" id="IPR054448">
    <property type="entry name" value="HTH_put_ascomycetes"/>
</dbReference>
<protein>
    <recommendedName>
        <fullName evidence="2">Helix-turn-helix domain-containing protein</fullName>
    </recommendedName>
</protein>
<name>A0A151GE54_DRECN</name>
<dbReference type="EMBL" id="LAYC01000003">
    <property type="protein sequence ID" value="KYK55374.1"/>
    <property type="molecule type" value="Genomic_DNA"/>
</dbReference>
<evidence type="ECO:0000259" key="2">
    <source>
        <dbReference type="Pfam" id="PF22943"/>
    </source>
</evidence>
<reference evidence="3 4" key="1">
    <citation type="journal article" date="2016" name="Sci. Rep.">
        <title>Insights into Adaptations to a Near-Obligate Nematode Endoparasitic Lifestyle from the Finished Genome of Drechmeria coniospora.</title>
        <authorList>
            <person name="Zhang L."/>
            <person name="Zhou Z."/>
            <person name="Guo Q."/>
            <person name="Fokkens L."/>
            <person name="Miskei M."/>
            <person name="Pocsi I."/>
            <person name="Zhang W."/>
            <person name="Chen M."/>
            <person name="Wang L."/>
            <person name="Sun Y."/>
            <person name="Donzelli B.G."/>
            <person name="Gibson D.M."/>
            <person name="Nelson D.R."/>
            <person name="Luo J.G."/>
            <person name="Rep M."/>
            <person name="Liu H."/>
            <person name="Yang S."/>
            <person name="Wang J."/>
            <person name="Krasnoff S.B."/>
            <person name="Xu Y."/>
            <person name="Molnar I."/>
            <person name="Lin M."/>
        </authorList>
    </citation>
    <scope>NUCLEOTIDE SEQUENCE [LARGE SCALE GENOMIC DNA]</scope>
    <source>
        <strain evidence="3 4">ARSEF 6962</strain>
    </source>
</reference>
<evidence type="ECO:0000256" key="1">
    <source>
        <dbReference type="SAM" id="MobiDB-lite"/>
    </source>
</evidence>
<evidence type="ECO:0000313" key="3">
    <source>
        <dbReference type="EMBL" id="KYK55374.1"/>
    </source>
</evidence>
<dbReference type="InParanoid" id="A0A151GE54"/>
<proteinExistence type="predicted"/>
<feature type="compositionally biased region" description="Polar residues" evidence="1">
    <location>
        <begin position="58"/>
        <end position="73"/>
    </location>
</feature>
<feature type="region of interest" description="Disordered" evidence="1">
    <location>
        <begin position="1"/>
        <end position="73"/>
    </location>
</feature>
<feature type="region of interest" description="Disordered" evidence="1">
    <location>
        <begin position="107"/>
        <end position="131"/>
    </location>
</feature>
<comment type="caution">
    <text evidence="3">The sequence shown here is derived from an EMBL/GenBank/DDBJ whole genome shotgun (WGS) entry which is preliminary data.</text>
</comment>
<dbReference type="AlphaFoldDB" id="A0A151GE54"/>
<dbReference type="RefSeq" id="XP_040654726.1">
    <property type="nucleotide sequence ID" value="XM_040804622.1"/>
</dbReference>
<keyword evidence="4" id="KW-1185">Reference proteome</keyword>
<sequence length="218" mass="23073">MGSSSSKVSTVTSRSGAGRKFPTRAPNSSIPPRLPLLRATPSPTSLDPASSDHGKGQSAGTQTGSIPGQSQANTNSCESIAIRANPGNPQFASDSTFSERLHRMGVVLPNPGSRSSRIANASPGGDHTAPFFPTTSRNTTLSALAARRALQDVADQELEKMGSRGFHGRRFLDIRSIVDAMRMCDRGVPQSEIEKRLKLQPGVLSRLGYPTFLTNAAS</sequence>
<feature type="compositionally biased region" description="Low complexity" evidence="1">
    <location>
        <begin position="1"/>
        <end position="15"/>
    </location>
</feature>